<keyword evidence="3" id="KW-1185">Reference proteome</keyword>
<reference evidence="3" key="1">
    <citation type="submission" date="2015-08" db="EMBL/GenBank/DDBJ databases">
        <authorList>
            <person name="Varghese N."/>
        </authorList>
    </citation>
    <scope>NUCLEOTIDE SEQUENCE [LARGE SCALE GENOMIC DNA]</scope>
    <source>
        <strain evidence="3">DSM 18181</strain>
    </source>
</reference>
<name>A0A0K6HV24_9BURK</name>
<dbReference type="PROSITE" id="PS51746">
    <property type="entry name" value="PPM_2"/>
    <property type="match status" value="1"/>
</dbReference>
<dbReference type="PANTHER" id="PTHR13832:SF827">
    <property type="entry name" value="PROTEIN PHOSPHATASE 1L"/>
    <property type="match status" value="1"/>
</dbReference>
<dbReference type="PANTHER" id="PTHR13832">
    <property type="entry name" value="PROTEIN PHOSPHATASE 2C"/>
    <property type="match status" value="1"/>
</dbReference>
<proteinExistence type="predicted"/>
<evidence type="ECO:0000259" key="1">
    <source>
        <dbReference type="PROSITE" id="PS51746"/>
    </source>
</evidence>
<dbReference type="SMART" id="SM00332">
    <property type="entry name" value="PP2Cc"/>
    <property type="match status" value="1"/>
</dbReference>
<dbReference type="InterPro" id="IPR001932">
    <property type="entry name" value="PPM-type_phosphatase-like_dom"/>
</dbReference>
<dbReference type="GO" id="GO:0004722">
    <property type="term" value="F:protein serine/threonine phosphatase activity"/>
    <property type="evidence" value="ECO:0007669"/>
    <property type="project" value="InterPro"/>
</dbReference>
<feature type="domain" description="PPM-type phosphatase" evidence="1">
    <location>
        <begin position="16"/>
        <end position="259"/>
    </location>
</feature>
<dbReference type="SUPFAM" id="SSF81606">
    <property type="entry name" value="PP2C-like"/>
    <property type="match status" value="1"/>
</dbReference>
<dbReference type="InterPro" id="IPR036457">
    <property type="entry name" value="PPM-type-like_dom_sf"/>
</dbReference>
<dbReference type="InterPro" id="IPR015655">
    <property type="entry name" value="PP2C"/>
</dbReference>
<protein>
    <submittedName>
        <fullName evidence="2">Serine/threonine protein phosphatase PrpC</fullName>
    </submittedName>
</protein>
<dbReference type="AlphaFoldDB" id="A0A0K6HV24"/>
<dbReference type="SMART" id="SM00331">
    <property type="entry name" value="PP2C_SIG"/>
    <property type="match status" value="1"/>
</dbReference>
<dbReference type="CDD" id="cd00143">
    <property type="entry name" value="PP2Cc"/>
    <property type="match status" value="1"/>
</dbReference>
<dbReference type="Pfam" id="PF13672">
    <property type="entry name" value="PP2C_2"/>
    <property type="match status" value="1"/>
</dbReference>
<gene>
    <name evidence="2" type="ORF">Ga0061069_102205</name>
</gene>
<sequence>MSANMAKTSGSNVVLQYDMVSLTHPGRVREHNEDAVAFDALAQVAVLADGMGGYAAGEVASGMATAQICARISRLKADYPKVTALDLSTELRFAVRHVNAEILRAARGNAQFSGMGATLVAVAFTGNVAVIAHAGDSRVYLLRQRQLRLLTHDHSALQEQIDMGLILPEDAEKIGGKNLVTRALGVDVKLEPDIAMHPMLAGDVLLLCSDGLNDMLTDAKIEAVMQRYAEHPAAAARQLVEDANAAGGRDNVSVILVNVHASA</sequence>
<dbReference type="STRING" id="339866.GCA_001418255_00729"/>
<dbReference type="EMBL" id="CYHF01000002">
    <property type="protein sequence ID" value="CUA94755.1"/>
    <property type="molecule type" value="Genomic_DNA"/>
</dbReference>
<dbReference type="Gene3D" id="3.60.40.10">
    <property type="entry name" value="PPM-type phosphatase domain"/>
    <property type="match status" value="1"/>
</dbReference>
<dbReference type="Proteomes" id="UP000183649">
    <property type="component" value="Unassembled WGS sequence"/>
</dbReference>
<evidence type="ECO:0000313" key="3">
    <source>
        <dbReference type="Proteomes" id="UP000183649"/>
    </source>
</evidence>
<accession>A0A0K6HV24</accession>
<organism evidence="2 3">
    <name type="scientific">Thiomonas bhubaneswarensis</name>
    <dbReference type="NCBI Taxonomy" id="339866"/>
    <lineage>
        <taxon>Bacteria</taxon>
        <taxon>Pseudomonadati</taxon>
        <taxon>Pseudomonadota</taxon>
        <taxon>Betaproteobacteria</taxon>
        <taxon>Burkholderiales</taxon>
        <taxon>Thiomonas</taxon>
    </lineage>
</organism>
<evidence type="ECO:0000313" key="2">
    <source>
        <dbReference type="EMBL" id="CUA94755.1"/>
    </source>
</evidence>